<feature type="compositionally biased region" description="Basic and acidic residues" evidence="1">
    <location>
        <begin position="307"/>
        <end position="316"/>
    </location>
</feature>
<proteinExistence type="predicted"/>
<evidence type="ECO:0000313" key="2">
    <source>
        <dbReference type="EMBL" id="APY90872.1"/>
    </source>
</evidence>
<gene>
    <name evidence="2" type="ORF">A7J05_15870</name>
</gene>
<protein>
    <submittedName>
        <fullName evidence="2">DUF3558 domain-containing protein</fullName>
    </submittedName>
</protein>
<sequence length="326" mass="33328">MSEGTMHRPAQRKRQLRSRLLVCAAAVPVILVASGCSSDSDSGSDEAKKDSGAKASASAKGGDKAPTVEKAAYGKLPEPCEVLSEKSLADLVPKAKDKTGKAGTSNDMAVRGSCSWDSLENNGVDGSQFRWLRVSLLRFDSDASLGSGAKRAQENFAKQVADARATKDAKSVKEEPLQGIGDQATLVRYDLKKDKDTFKQQTVVTRVENAVVTVDYNGAGLAGEKAPDVGALSKAAEKAAKEAAASVVSANKGGGKAAGPSSAPKADESEKDGGAKGDDAGKDEAKKDGGDKKSGDSASDEAQADGAKSDGAKSDGSKSGGSRTKS</sequence>
<dbReference type="Proteomes" id="UP000187191">
    <property type="component" value="Chromosome"/>
</dbReference>
<evidence type="ECO:0000313" key="3">
    <source>
        <dbReference type="Proteomes" id="UP000187191"/>
    </source>
</evidence>
<evidence type="ECO:0000256" key="1">
    <source>
        <dbReference type="SAM" id="MobiDB-lite"/>
    </source>
</evidence>
<organism evidence="2 3">
    <name type="scientific">Streptomyces alfalfae</name>
    <dbReference type="NCBI Taxonomy" id="1642299"/>
    <lineage>
        <taxon>Bacteria</taxon>
        <taxon>Bacillati</taxon>
        <taxon>Actinomycetota</taxon>
        <taxon>Actinomycetes</taxon>
        <taxon>Kitasatosporales</taxon>
        <taxon>Streptomycetaceae</taxon>
        <taxon>Streptomyces</taxon>
    </lineage>
</organism>
<accession>A0ABM6H3N9</accession>
<feature type="compositionally biased region" description="Basic and acidic residues" evidence="1">
    <location>
        <begin position="265"/>
        <end position="295"/>
    </location>
</feature>
<dbReference type="EMBL" id="CP015588">
    <property type="protein sequence ID" value="APY90872.1"/>
    <property type="molecule type" value="Genomic_DNA"/>
</dbReference>
<name>A0ABM6H3N9_9ACTN</name>
<feature type="region of interest" description="Disordered" evidence="1">
    <location>
        <begin position="239"/>
        <end position="326"/>
    </location>
</feature>
<feature type="region of interest" description="Disordered" evidence="1">
    <location>
        <begin position="35"/>
        <end position="70"/>
    </location>
</feature>
<keyword evidence="3" id="KW-1185">Reference proteome</keyword>
<reference evidence="2 3" key="1">
    <citation type="submission" date="2016-05" db="EMBL/GenBank/DDBJ databases">
        <authorList>
            <person name="Gu J."/>
        </authorList>
    </citation>
    <scope>NUCLEOTIDE SEQUENCE [LARGE SCALE GENOMIC DNA]</scope>
    <source>
        <strain evidence="2 3">ACCC40021</strain>
    </source>
</reference>